<dbReference type="eggNOG" id="KOG1801">
    <property type="taxonomic scope" value="Eukaryota"/>
</dbReference>
<dbReference type="InterPro" id="IPR008984">
    <property type="entry name" value="SMAD_FHA_dom_sf"/>
</dbReference>
<dbReference type="EMBL" id="KK852567">
    <property type="protein sequence ID" value="KDR21193.1"/>
    <property type="molecule type" value="Genomic_DNA"/>
</dbReference>
<dbReference type="CDD" id="cd00060">
    <property type="entry name" value="FHA"/>
    <property type="match status" value="1"/>
</dbReference>
<reference evidence="8 9" key="1">
    <citation type="journal article" date="2014" name="Nat. Commun.">
        <title>Molecular traces of alternative social organization in a termite genome.</title>
        <authorList>
            <person name="Terrapon N."/>
            <person name="Li C."/>
            <person name="Robertson H.M."/>
            <person name="Ji L."/>
            <person name="Meng X."/>
            <person name="Booth W."/>
            <person name="Chen Z."/>
            <person name="Childers C.P."/>
            <person name="Glastad K.M."/>
            <person name="Gokhale K."/>
            <person name="Gowin J."/>
            <person name="Gronenberg W."/>
            <person name="Hermansen R.A."/>
            <person name="Hu H."/>
            <person name="Hunt B.G."/>
            <person name="Huylmans A.K."/>
            <person name="Khalil S.M."/>
            <person name="Mitchell R.D."/>
            <person name="Munoz-Torres M.C."/>
            <person name="Mustard J.A."/>
            <person name="Pan H."/>
            <person name="Reese J.T."/>
            <person name="Scharf M.E."/>
            <person name="Sun F."/>
            <person name="Vogel H."/>
            <person name="Xiao J."/>
            <person name="Yang W."/>
            <person name="Yang Z."/>
            <person name="Yang Z."/>
            <person name="Zhou J."/>
            <person name="Zhu J."/>
            <person name="Brent C.S."/>
            <person name="Elsik C.G."/>
            <person name="Goodisman M.A."/>
            <person name="Liberles D.A."/>
            <person name="Roe R.M."/>
            <person name="Vargo E.L."/>
            <person name="Vilcinskas A."/>
            <person name="Wang J."/>
            <person name="Bornberg-Bauer E."/>
            <person name="Korb J."/>
            <person name="Zhang G."/>
            <person name="Liebig J."/>
        </authorList>
    </citation>
    <scope>NUCLEOTIDE SEQUENCE [LARGE SCALE GENOMIC DNA]</scope>
    <source>
        <tissue evidence="8">Whole organism</tissue>
    </source>
</reference>
<feature type="region of interest" description="Disordered" evidence="6">
    <location>
        <begin position="1268"/>
        <end position="1300"/>
    </location>
</feature>
<evidence type="ECO:0000256" key="5">
    <source>
        <dbReference type="SAM" id="Coils"/>
    </source>
</evidence>
<keyword evidence="1" id="KW-0547">Nucleotide-binding</keyword>
<keyword evidence="2" id="KW-0378">Hydrolase</keyword>
<protein>
    <submittedName>
        <fullName evidence="8">Putative helicase senataxin</fullName>
    </submittedName>
</protein>
<dbReference type="InterPro" id="IPR041677">
    <property type="entry name" value="DNA2/NAM7_AAA_11"/>
</dbReference>
<dbReference type="Pfam" id="PF13087">
    <property type="entry name" value="AAA_12"/>
    <property type="match status" value="1"/>
</dbReference>
<proteinExistence type="predicted"/>
<evidence type="ECO:0000313" key="8">
    <source>
        <dbReference type="EMBL" id="KDR21193.1"/>
    </source>
</evidence>
<feature type="coiled-coil region" evidence="5">
    <location>
        <begin position="1816"/>
        <end position="1843"/>
    </location>
</feature>
<dbReference type="STRING" id="136037.A0A067RDW2"/>
<keyword evidence="9" id="KW-1185">Reference proteome</keyword>
<dbReference type="GO" id="GO:0016787">
    <property type="term" value="F:hydrolase activity"/>
    <property type="evidence" value="ECO:0007669"/>
    <property type="project" value="UniProtKB-KW"/>
</dbReference>
<feature type="domain" description="FHA" evidence="7">
    <location>
        <begin position="25"/>
        <end position="74"/>
    </location>
</feature>
<dbReference type="GO" id="GO:0005694">
    <property type="term" value="C:chromosome"/>
    <property type="evidence" value="ECO:0007669"/>
    <property type="project" value="UniProtKB-ARBA"/>
</dbReference>
<evidence type="ECO:0000259" key="7">
    <source>
        <dbReference type="PROSITE" id="PS50006"/>
    </source>
</evidence>
<dbReference type="SMART" id="SM00240">
    <property type="entry name" value="FHA"/>
    <property type="match status" value="1"/>
</dbReference>
<dbReference type="GO" id="GO:0006369">
    <property type="term" value="P:termination of RNA polymerase II transcription"/>
    <property type="evidence" value="ECO:0007669"/>
    <property type="project" value="TreeGrafter"/>
</dbReference>
<accession>A0A067RDW2</accession>
<name>A0A067RDW2_ZOONE</name>
<feature type="compositionally biased region" description="Basic residues" evidence="6">
    <location>
        <begin position="1156"/>
        <end position="1165"/>
    </location>
</feature>
<gene>
    <name evidence="8" type="ORF">L798_03599</name>
</gene>
<feature type="compositionally biased region" description="Polar residues" evidence="6">
    <location>
        <begin position="1272"/>
        <end position="1290"/>
    </location>
</feature>
<dbReference type="InterPro" id="IPR027417">
    <property type="entry name" value="P-loop_NTPase"/>
</dbReference>
<dbReference type="GO" id="GO:0016604">
    <property type="term" value="C:nuclear body"/>
    <property type="evidence" value="ECO:0007669"/>
    <property type="project" value="TreeGrafter"/>
</dbReference>
<dbReference type="Pfam" id="PF13086">
    <property type="entry name" value="AAA_11"/>
    <property type="match status" value="1"/>
</dbReference>
<dbReference type="FunFam" id="3.40.50.300:FF:000326">
    <property type="entry name" value="P-loop containing nucleoside triphosphate hydrolase"/>
    <property type="match status" value="1"/>
</dbReference>
<dbReference type="InParanoid" id="A0A067RDW2"/>
<feature type="region of interest" description="Disordered" evidence="6">
    <location>
        <begin position="808"/>
        <end position="836"/>
    </location>
</feature>
<evidence type="ECO:0000256" key="3">
    <source>
        <dbReference type="ARBA" id="ARBA00022806"/>
    </source>
</evidence>
<dbReference type="PANTHER" id="PTHR10887">
    <property type="entry name" value="DNA2/NAM7 HELICASE FAMILY"/>
    <property type="match status" value="1"/>
</dbReference>
<keyword evidence="4" id="KW-0067">ATP-binding</keyword>
<evidence type="ECO:0000256" key="4">
    <source>
        <dbReference type="ARBA" id="ARBA00022840"/>
    </source>
</evidence>
<dbReference type="Gene3D" id="3.40.50.300">
    <property type="entry name" value="P-loop containing nucleotide triphosphate hydrolases"/>
    <property type="match status" value="2"/>
</dbReference>
<keyword evidence="5" id="KW-0175">Coiled coil</keyword>
<dbReference type="InterPro" id="IPR047187">
    <property type="entry name" value="SF1_C_Upf1"/>
</dbReference>
<dbReference type="Pfam" id="PF00498">
    <property type="entry name" value="FHA"/>
    <property type="match status" value="1"/>
</dbReference>
<dbReference type="PROSITE" id="PS50006">
    <property type="entry name" value="FHA_DOMAIN"/>
    <property type="match status" value="1"/>
</dbReference>
<sequence length="2207" mass="248385">MAFRWILERVEFTNKIELPPSEGVYTVGRGKENTIKCLSLYVSRKHCKIVQRAGSLTIVDLSSANGTFVNQTRILSEREIPLQDGDLIGVGVSETTDSGCYVFQLHRENFKTVHHVSALPDSSTSENEVVIIVDSDSENDLQECREAEAKETKNLPTEKKHVISSKVPRLENATMNQETSSALPVTYPSVFFYNREKPKKRLCDDPDDKIKIKRHVYEQNSRPPDDMSNKKTAHQSEVCNRNSKCEVVYKLGEDINTFNRSETILDTAQESKIVGDHLTSGAANSKSVEPVFQSSFFPESYVSVQTAVCTKRRFDSEPLSTTFTDCKTTTHRQTAEAESEILNHSTNDSLTLNRTMVFGVTEHKSEEMEIALQHSIKNRFWTELFNSKTNENRCSPVTKTDVPFLDDNSQRIPVVLTSSLNKNESEQNFKIEPSNKELAISDTKNSSRHNERQSPKGSKSLCFDLSEANKCVGTDSTVHSFNNFTGDSGYAVAHSSFTLESNLRTDSVITSESGTCVSEGDNLIPEVAVEREKDGVPFSLCGKSKSNRYSSSGIINDKQFPAAQECKSGKNSTQNKELNEKRKSYKMQNILSEPYSVEFSHIVSKCEQVSKSEQAVFFINKEVNDESCSYTNFKKQSPKYLETPVKKKLKMSEQSVGGSHKSGSSIVLKEPDIVSAKQNESVVISVDNKVRTGNKSHLLENVPTLNVINSHDFEDDEDAHDNLVSLRLQEVVYNDESKAKSNPPHVKYQDKHPKTIGKIKGSSGSAKQPVVKCGPLPAASLSSDDEQLVAKQKKGKLQRQRILFDSSSSSDEVVELQGKQKKLESAGETKGNSNSHVHLMKGKMKLLPSSDDDRVLVIKSSPESLDEVTTSNGKSDILVRNGVNSVDECKEKNTVQDNKHRVDSSNSVGKTMVNEELFASIFKSKAIVKLERLDENILKSNGLVVSEPESESLNYTLDEDIIVISDDDDDYFPSSQIFDDQNMSSLKALKTECQDAVNEDPSFNKDIEDDDVPFEDDDSDLDNQWFKRLSQQDLEPTSALPPQLQAETKTKDRFSRQKSLKDVNLPQVVVDDVRIQEELLASDLCKADEKVKLKRRRSVDKCQSNVKAFIIDAPPLPPRRAFLRGISADEAARIYKEQNESCQQPVKHRISDTSDKRRKRKRKEKKKEDHVHLPISDDLRFLTAKEKKKIADKRKEKLRAISEKEKAVAAASKKHSVKVPAEVRIKVTNKNRGAFLTEGAEKTNDVSKFCATAQTSVLSSVVKELHRDAEKNSSSLNVSKQDGVRSSTPQPRKCESRLSSAPARFIKDLPRIPKISERLSASKSVDVEVPPGAKVDTITEDVPPLLTSGFSSSPITKTLAPARSTKGKKRVTFKKDSELVEIRVIPVAEDSRLLPVAHKKDAPTPRNIFSNQLQQKGPDLEEVLYDIVCWNPKWLEEQRQKTVTYPPPVYGGKLWPMLSSFVSYKDYLKVLTPLVLLELWTNITKDCENNPYDPRKAPVVVGIDQVDATPHLTPNKKQLMHITCHALLTQYDSQNHLYPRVGDLVYLELELENEVLQNLYSTEPQLNTKQRRIVPIFAYVKHVSKDAVTSRTSVHREILKHCAEPSTKLTLILLAKFRSYDVKMSHAMRIKVVSYIKSDLRLFQAMAYLPSSPLCNHILKPAEQNFALPDITNDQFVPLIKQDQLNEPQKQAILQTAHACLMSKPKICMIQGPPGTGKSHVIVNLIIQILYAQKQFRKHGSRRDVPRILVCAPSNAAVDELVIRLLHVRQTIPREERFRMVRSGRQETMNQLVKDISVIELAKRDARNTAQVLECVESLDLEIRNLEARKNSLVMALETARQKNLTDTIAETEFKLGETELKLFQMKKSKTQNTTLDPRELWRIEREAQSRILLGADIVATTLSSCFNNQMETIFSTQKNSKDRSGFQFTCCIVDEATQSQELETLIPLMLGVTTLVLVGDAKQLPATVLSKMAKENGLGKSLFARLQTCFEDTVKNPVQFLRIQYRMHPDICLWPNRFFYNGRLISAPNLAQQRVCPLVPYCILSLDYKQDDSGELSNEGEAELVSQLTLGLLEKLNNQQLSIGIITPYNKQRTMIQSILRDSSCSCQNLEVNTIDSFQGQERDVIIMSCVRTGGIGFLADTQRLNVALTRARRSLLLCGNFTSLRNDNMWRALLENASQRNFLKHVSSSVAKNKDELLKLVLRDK</sequence>
<dbReference type="Proteomes" id="UP000027135">
    <property type="component" value="Unassembled WGS sequence"/>
</dbReference>
<dbReference type="GO" id="GO:0001147">
    <property type="term" value="F:transcription termination site sequence-specific DNA binding"/>
    <property type="evidence" value="ECO:0007669"/>
    <property type="project" value="TreeGrafter"/>
</dbReference>
<dbReference type="PANTHER" id="PTHR10887:SF495">
    <property type="entry name" value="HELICASE SENATAXIN ISOFORM X1-RELATED"/>
    <property type="match status" value="1"/>
</dbReference>
<evidence type="ECO:0000256" key="1">
    <source>
        <dbReference type="ARBA" id="ARBA00022741"/>
    </source>
</evidence>
<dbReference type="SUPFAM" id="SSF49879">
    <property type="entry name" value="SMAD/FHA domain"/>
    <property type="match status" value="1"/>
</dbReference>
<dbReference type="Gene3D" id="2.60.200.20">
    <property type="match status" value="1"/>
</dbReference>
<dbReference type="CDD" id="cd18042">
    <property type="entry name" value="DEXXQc_SETX"/>
    <property type="match status" value="1"/>
</dbReference>
<organism evidence="8 9">
    <name type="scientific">Zootermopsis nevadensis</name>
    <name type="common">Dampwood termite</name>
    <dbReference type="NCBI Taxonomy" id="136037"/>
    <lineage>
        <taxon>Eukaryota</taxon>
        <taxon>Metazoa</taxon>
        <taxon>Ecdysozoa</taxon>
        <taxon>Arthropoda</taxon>
        <taxon>Hexapoda</taxon>
        <taxon>Insecta</taxon>
        <taxon>Pterygota</taxon>
        <taxon>Neoptera</taxon>
        <taxon>Polyneoptera</taxon>
        <taxon>Dictyoptera</taxon>
        <taxon>Blattodea</taxon>
        <taxon>Blattoidea</taxon>
        <taxon>Termitoidae</taxon>
        <taxon>Termopsidae</taxon>
        <taxon>Zootermopsis</taxon>
    </lineage>
</organism>
<dbReference type="OrthoDB" id="2285229at2759"/>
<dbReference type="CDD" id="cd18808">
    <property type="entry name" value="SF1_C_Upf1"/>
    <property type="match status" value="1"/>
</dbReference>
<feature type="region of interest" description="Disordered" evidence="6">
    <location>
        <begin position="433"/>
        <end position="459"/>
    </location>
</feature>
<feature type="region of interest" description="Disordered" evidence="6">
    <location>
        <begin position="735"/>
        <end position="771"/>
    </location>
</feature>
<dbReference type="InterPro" id="IPR045055">
    <property type="entry name" value="DNA2/NAM7-like"/>
</dbReference>
<dbReference type="SUPFAM" id="SSF52540">
    <property type="entry name" value="P-loop containing nucleoside triphosphate hydrolases"/>
    <property type="match status" value="1"/>
</dbReference>
<feature type="region of interest" description="Disordered" evidence="6">
    <location>
        <begin position="1137"/>
        <end position="1170"/>
    </location>
</feature>
<evidence type="ECO:0000256" key="2">
    <source>
        <dbReference type="ARBA" id="ARBA00022801"/>
    </source>
</evidence>
<dbReference type="GO" id="GO:0004386">
    <property type="term" value="F:helicase activity"/>
    <property type="evidence" value="ECO:0007669"/>
    <property type="project" value="UniProtKB-KW"/>
</dbReference>
<evidence type="ECO:0000313" key="9">
    <source>
        <dbReference type="Proteomes" id="UP000027135"/>
    </source>
</evidence>
<dbReference type="InterPro" id="IPR000253">
    <property type="entry name" value="FHA_dom"/>
</dbReference>
<evidence type="ECO:0000256" key="6">
    <source>
        <dbReference type="SAM" id="MobiDB-lite"/>
    </source>
</evidence>
<dbReference type="InterPro" id="IPR041679">
    <property type="entry name" value="DNA2/NAM7-like_C"/>
</dbReference>
<keyword evidence="3 8" id="KW-0347">Helicase</keyword>
<dbReference type="GO" id="GO:0005524">
    <property type="term" value="F:ATP binding"/>
    <property type="evidence" value="ECO:0007669"/>
    <property type="project" value="UniProtKB-KW"/>
</dbReference>